<gene>
    <name evidence="1" type="ORF">GCM10007320_52040</name>
</gene>
<evidence type="ECO:0000313" key="1">
    <source>
        <dbReference type="EMBL" id="GHC97366.1"/>
    </source>
</evidence>
<dbReference type="Proteomes" id="UP000626210">
    <property type="component" value="Unassembled WGS sequence"/>
</dbReference>
<dbReference type="RefSeq" id="WP_189689794.1">
    <property type="nucleotide sequence ID" value="NZ_BMYK01000024.1"/>
</dbReference>
<evidence type="ECO:0000313" key="2">
    <source>
        <dbReference type="Proteomes" id="UP000626210"/>
    </source>
</evidence>
<protein>
    <submittedName>
        <fullName evidence="1">Uncharacterized protein</fullName>
    </submittedName>
</protein>
<organism evidence="1 2">
    <name type="scientific">Pseudorhodoferax aquiterrae</name>
    <dbReference type="NCBI Taxonomy" id="747304"/>
    <lineage>
        <taxon>Bacteria</taxon>
        <taxon>Pseudomonadati</taxon>
        <taxon>Pseudomonadota</taxon>
        <taxon>Betaproteobacteria</taxon>
        <taxon>Burkholderiales</taxon>
        <taxon>Comamonadaceae</taxon>
    </lineage>
</organism>
<dbReference type="EMBL" id="BMYK01000024">
    <property type="protein sequence ID" value="GHC97366.1"/>
    <property type="molecule type" value="Genomic_DNA"/>
</dbReference>
<reference evidence="2" key="1">
    <citation type="journal article" date="2019" name="Int. J. Syst. Evol. Microbiol.">
        <title>The Global Catalogue of Microorganisms (GCM) 10K type strain sequencing project: providing services to taxonomists for standard genome sequencing and annotation.</title>
        <authorList>
            <consortium name="The Broad Institute Genomics Platform"/>
            <consortium name="The Broad Institute Genome Sequencing Center for Infectious Disease"/>
            <person name="Wu L."/>
            <person name="Ma J."/>
        </authorList>
    </citation>
    <scope>NUCLEOTIDE SEQUENCE [LARGE SCALE GENOMIC DNA]</scope>
    <source>
        <strain evidence="2">KCTC 23314</strain>
    </source>
</reference>
<proteinExistence type="predicted"/>
<keyword evidence="2" id="KW-1185">Reference proteome</keyword>
<comment type="caution">
    <text evidence="1">The sequence shown here is derived from an EMBL/GenBank/DDBJ whole genome shotgun (WGS) entry which is preliminary data.</text>
</comment>
<accession>A0ABQ3GA39</accession>
<sequence>MPEAAALLALWNGVDPAHAAEYERWHAEEHVPERLTVPGMQWARRYAALWPQPGPRYLTLYGLRDARVLEEDAYQRLLREPTPWSARMRPFLCDISRWVCRLAAPHAGPQGGWLQLHTASAAEPACQHADLLAERLPDAAPLPWLQDSQALVVEGRWLLARGLAQPPACPVPDTLAYAALPVGVP</sequence>
<name>A0ABQ3GA39_9BURK</name>